<sequence>MHRILFIFLTFFSSVETELNVYLFQKNLRKMKNRKDLEEEKKYLVEKFGLFMEGQEKLSPIGARIFATLFINKENGATFDDLVHFLGASKSTISTNLQSLTKSNMIVYFTKPGDRKKYYTLSPVGFISRIEEKIADYKTEHFLVGQILEYKKTANGIIKEEDQQPYLDYLSNTVRLLEQLRDQIKAKCPITN</sequence>
<dbReference type="Proteomes" id="UP000233618">
    <property type="component" value="Unassembled WGS sequence"/>
</dbReference>
<dbReference type="AlphaFoldDB" id="A0A2N3I9D8"/>
<name>A0A2N3I9D8_9BACT</name>
<dbReference type="Gene3D" id="1.10.10.10">
    <property type="entry name" value="Winged helix-like DNA-binding domain superfamily/Winged helix DNA-binding domain"/>
    <property type="match status" value="1"/>
</dbReference>
<evidence type="ECO:0000313" key="5">
    <source>
        <dbReference type="Proteomes" id="UP000233618"/>
    </source>
</evidence>
<reference evidence="4 5" key="1">
    <citation type="journal article" date="2017" name="Front. Microbiol.">
        <title>Labilibaculum manganireducens gen. nov., sp. nov. and Labilibaculum filiforme sp. nov., Novel Bacteroidetes Isolated from Subsurface Sediments of the Baltic Sea.</title>
        <authorList>
            <person name="Vandieken V."/>
            <person name="Marshall I.P."/>
            <person name="Niemann H."/>
            <person name="Engelen B."/>
            <person name="Cypionka H."/>
        </authorList>
    </citation>
    <scope>NUCLEOTIDE SEQUENCE [LARGE SCALE GENOMIC DNA]</scope>
    <source>
        <strain evidence="4 5">59.10-2M</strain>
    </source>
</reference>
<dbReference type="EMBL" id="MVDE01000011">
    <property type="protein sequence ID" value="PKQ66941.1"/>
    <property type="molecule type" value="Genomic_DNA"/>
</dbReference>
<dbReference type="GO" id="GO:0006355">
    <property type="term" value="P:regulation of DNA-templated transcription"/>
    <property type="evidence" value="ECO:0007669"/>
    <property type="project" value="UniProtKB-ARBA"/>
</dbReference>
<evidence type="ECO:0000256" key="2">
    <source>
        <dbReference type="ARBA" id="ARBA00023125"/>
    </source>
</evidence>
<dbReference type="CDD" id="cd00090">
    <property type="entry name" value="HTH_ARSR"/>
    <property type="match status" value="1"/>
</dbReference>
<keyword evidence="1" id="KW-0805">Transcription regulation</keyword>
<accession>A0A2N3I9D8</accession>
<evidence type="ECO:0000256" key="3">
    <source>
        <dbReference type="ARBA" id="ARBA00023163"/>
    </source>
</evidence>
<dbReference type="PANTHER" id="PTHR38465:SF1">
    <property type="entry name" value="HTH-TYPE TRANSCRIPTIONAL REGULATOR MJ1563-RELATED"/>
    <property type="match status" value="1"/>
</dbReference>
<dbReference type="PANTHER" id="PTHR38465">
    <property type="entry name" value="HTH-TYPE TRANSCRIPTIONAL REGULATOR MJ1563-RELATED"/>
    <property type="match status" value="1"/>
</dbReference>
<dbReference type="InterPro" id="IPR052362">
    <property type="entry name" value="HTH-GbsR_regulator"/>
</dbReference>
<keyword evidence="2" id="KW-0238">DNA-binding</keyword>
<dbReference type="GO" id="GO:0003677">
    <property type="term" value="F:DNA binding"/>
    <property type="evidence" value="ECO:0007669"/>
    <property type="project" value="UniProtKB-KW"/>
</dbReference>
<dbReference type="InterPro" id="IPR011991">
    <property type="entry name" value="ArsR-like_HTH"/>
</dbReference>
<comment type="caution">
    <text evidence="4">The sequence shown here is derived from an EMBL/GenBank/DDBJ whole genome shotgun (WGS) entry which is preliminary data.</text>
</comment>
<evidence type="ECO:0000256" key="1">
    <source>
        <dbReference type="ARBA" id="ARBA00023015"/>
    </source>
</evidence>
<proteinExistence type="predicted"/>
<dbReference type="InterPro" id="IPR036390">
    <property type="entry name" value="WH_DNA-bd_sf"/>
</dbReference>
<dbReference type="InterPro" id="IPR036388">
    <property type="entry name" value="WH-like_DNA-bd_sf"/>
</dbReference>
<gene>
    <name evidence="4" type="ORF">BZG01_09065</name>
</gene>
<keyword evidence="3" id="KW-0804">Transcription</keyword>
<protein>
    <recommendedName>
        <fullName evidence="6">Transcriptional regulator</fullName>
    </recommendedName>
</protein>
<keyword evidence="5" id="KW-1185">Reference proteome</keyword>
<evidence type="ECO:0008006" key="6">
    <source>
        <dbReference type="Google" id="ProtNLM"/>
    </source>
</evidence>
<organism evidence="4 5">
    <name type="scientific">Labilibaculum manganireducens</name>
    <dbReference type="NCBI Taxonomy" id="1940525"/>
    <lineage>
        <taxon>Bacteria</taxon>
        <taxon>Pseudomonadati</taxon>
        <taxon>Bacteroidota</taxon>
        <taxon>Bacteroidia</taxon>
        <taxon>Marinilabiliales</taxon>
        <taxon>Marinifilaceae</taxon>
        <taxon>Labilibaculum</taxon>
    </lineage>
</organism>
<evidence type="ECO:0000313" key="4">
    <source>
        <dbReference type="EMBL" id="PKQ66941.1"/>
    </source>
</evidence>
<dbReference type="SUPFAM" id="SSF46785">
    <property type="entry name" value="Winged helix' DNA-binding domain"/>
    <property type="match status" value="1"/>
</dbReference>